<reference evidence="2" key="1">
    <citation type="submission" date="2020-02" db="EMBL/GenBank/DDBJ databases">
        <authorList>
            <person name="Meier V. D."/>
        </authorList>
    </citation>
    <scope>NUCLEOTIDE SEQUENCE</scope>
    <source>
        <strain evidence="2">AVDCRST_MAG32</strain>
    </source>
</reference>
<name>A0A6J4N249_9ACTN</name>
<accession>A0A6J4N249</accession>
<dbReference type="EMBL" id="CADCUM010000058">
    <property type="protein sequence ID" value="CAA9375887.1"/>
    <property type="molecule type" value="Genomic_DNA"/>
</dbReference>
<feature type="compositionally biased region" description="Gly residues" evidence="1">
    <location>
        <begin position="127"/>
        <end position="140"/>
    </location>
</feature>
<organism evidence="2">
    <name type="scientific">uncultured Nocardioides sp</name>
    <dbReference type="NCBI Taxonomy" id="198441"/>
    <lineage>
        <taxon>Bacteria</taxon>
        <taxon>Bacillati</taxon>
        <taxon>Actinomycetota</taxon>
        <taxon>Actinomycetes</taxon>
        <taxon>Propionibacteriales</taxon>
        <taxon>Nocardioidaceae</taxon>
        <taxon>Nocardioides</taxon>
        <taxon>environmental samples</taxon>
    </lineage>
</organism>
<dbReference type="AlphaFoldDB" id="A0A6J4N249"/>
<protein>
    <submittedName>
        <fullName evidence="2">Uncharacterized protein</fullName>
    </submittedName>
</protein>
<feature type="non-terminal residue" evidence="2">
    <location>
        <position position="1"/>
    </location>
</feature>
<feature type="non-terminal residue" evidence="2">
    <location>
        <position position="157"/>
    </location>
</feature>
<evidence type="ECO:0000256" key="1">
    <source>
        <dbReference type="SAM" id="MobiDB-lite"/>
    </source>
</evidence>
<sequence>GLLGGYDRTCAAAPRPRRGCLRSADGGDGRQGRVVRRRGSAVAGRQPGRPRVVRRRLRRPRRRLARLHARRGGRPEVVRAGHRLLCRAGPMGHRGHHRDHRGGRRGVELHVHRGSARPVRHERVGRGDGALGRAGRGRGAGSVRRARPATRMAPAAL</sequence>
<feature type="region of interest" description="Disordered" evidence="1">
    <location>
        <begin position="111"/>
        <end position="157"/>
    </location>
</feature>
<gene>
    <name evidence="2" type="ORF">AVDCRST_MAG32-1184</name>
</gene>
<proteinExistence type="predicted"/>
<evidence type="ECO:0000313" key="2">
    <source>
        <dbReference type="EMBL" id="CAA9375887.1"/>
    </source>
</evidence>